<proteinExistence type="predicted"/>
<dbReference type="PeptideAtlas" id="Q9TXE8"/>
<feature type="region of interest" description="Disordered" evidence="1">
    <location>
        <begin position="24"/>
        <end position="44"/>
    </location>
</feature>
<reference key="1">
    <citation type="journal article" date="1994" name="FASEB J.">
        <title>Structures and functions of collagens in Caenorhabditis elegans.</title>
        <authorList>
            <person name="Kramer J.M."/>
        </authorList>
    </citation>
    <scope>NUCLEOTIDE SEQUENCE</scope>
</reference>
<sequence length="44" mass="4348">SQCNCGPQASNCPAGADAAYCPCPSRSGSSSAVETGAAEQGYRH</sequence>
<dbReference type="AlphaFoldDB" id="Q9TXE8"/>
<name>Q9TXE8_CAEEL</name>
<evidence type="ECO:0000256" key="1">
    <source>
        <dbReference type="SAM" id="MobiDB-lite"/>
    </source>
</evidence>
<organism>
    <name type="scientific">Caenorhabditis elegans</name>
    <dbReference type="NCBI Taxonomy" id="6239"/>
    <lineage>
        <taxon>Eukaryota</taxon>
        <taxon>Metazoa</taxon>
        <taxon>Ecdysozoa</taxon>
        <taxon>Nematoda</taxon>
        <taxon>Chromadorea</taxon>
        <taxon>Rhabditida</taxon>
        <taxon>Rhabditina</taxon>
        <taxon>Rhabditomorpha</taxon>
        <taxon>Rhabditoidea</taxon>
        <taxon>Rhabditidae</taxon>
        <taxon>Peloderinae</taxon>
        <taxon>Caenorhabditis</taxon>
    </lineage>
</organism>
<accession>Q9TXE8</accession>
<protein>
    <submittedName>
        <fullName>Cuticle collagen</fullName>
    </submittedName>
</protein>